<evidence type="ECO:0000313" key="1">
    <source>
        <dbReference type="EMBL" id="TWS99035.1"/>
    </source>
</evidence>
<keyword evidence="2" id="KW-1185">Reference proteome</keyword>
<organism evidence="1 2">
    <name type="scientific">Streptococcus cuniculipharyngis</name>
    <dbReference type="NCBI Taxonomy" id="1562651"/>
    <lineage>
        <taxon>Bacteria</taxon>
        <taxon>Bacillati</taxon>
        <taxon>Bacillota</taxon>
        <taxon>Bacilli</taxon>
        <taxon>Lactobacillales</taxon>
        <taxon>Streptococcaceae</taxon>
        <taxon>Streptococcus</taxon>
    </lineage>
</organism>
<proteinExistence type="predicted"/>
<dbReference type="OrthoDB" id="9814995at2"/>
<dbReference type="EMBL" id="VOHL01000001">
    <property type="protein sequence ID" value="TWS99035.1"/>
    <property type="molecule type" value="Genomic_DNA"/>
</dbReference>
<protein>
    <submittedName>
        <fullName evidence="1">Uncharacterized protein</fullName>
    </submittedName>
</protein>
<sequence length="98" mass="11374">MVQNFATLDDIFDDLGFEDLVAGIKPARTERLDPDIEKFLEIVDWVRENGREPQKSTHLKERSLFSRLKGMREQADRRAKLQAYDDLGLLGETDDRHA</sequence>
<reference evidence="1 2" key="1">
    <citation type="submission" date="2019-08" db="EMBL/GenBank/DDBJ databases">
        <authorList>
            <person name="Lei W."/>
        </authorList>
    </citation>
    <scope>NUCLEOTIDE SEQUENCE [LARGE SCALE GENOMIC DNA]</scope>
    <source>
        <strain evidence="1 2">CCUG 66496</strain>
    </source>
</reference>
<gene>
    <name evidence="1" type="ORF">FRX57_02200</name>
</gene>
<evidence type="ECO:0000313" key="2">
    <source>
        <dbReference type="Proteomes" id="UP000317430"/>
    </source>
</evidence>
<dbReference type="AlphaFoldDB" id="A0A5C5SGF8"/>
<dbReference type="Proteomes" id="UP000317430">
    <property type="component" value="Unassembled WGS sequence"/>
</dbReference>
<accession>A0A5C5SGF8</accession>
<name>A0A5C5SGF8_9STRE</name>
<comment type="caution">
    <text evidence="1">The sequence shown here is derived from an EMBL/GenBank/DDBJ whole genome shotgun (WGS) entry which is preliminary data.</text>
</comment>